<name>A0A5C5WTT7_9BACT</name>
<feature type="domain" description="DUF1585" evidence="2">
    <location>
        <begin position="729"/>
        <end position="802"/>
    </location>
</feature>
<reference evidence="8 9" key="1">
    <citation type="submission" date="2019-02" db="EMBL/GenBank/DDBJ databases">
        <title>Deep-cultivation of Planctomycetes and their phenomic and genomic characterization uncovers novel biology.</title>
        <authorList>
            <person name="Wiegand S."/>
            <person name="Jogler M."/>
            <person name="Boedeker C."/>
            <person name="Pinto D."/>
            <person name="Vollmers J."/>
            <person name="Rivas-Marin E."/>
            <person name="Kohn T."/>
            <person name="Peeters S.H."/>
            <person name="Heuer A."/>
            <person name="Rast P."/>
            <person name="Oberbeckmann S."/>
            <person name="Bunk B."/>
            <person name="Jeske O."/>
            <person name="Meyerdierks A."/>
            <person name="Storesund J.E."/>
            <person name="Kallscheuer N."/>
            <person name="Luecker S."/>
            <person name="Lage O.M."/>
            <person name="Pohl T."/>
            <person name="Merkel B.J."/>
            <person name="Hornburger P."/>
            <person name="Mueller R.-W."/>
            <person name="Bruemmer F."/>
            <person name="Labrenz M."/>
            <person name="Spormann A.M."/>
            <person name="Op Den Camp H."/>
            <person name="Overmann J."/>
            <person name="Amann R."/>
            <person name="Jetten M.S.M."/>
            <person name="Mascher T."/>
            <person name="Medema M.H."/>
            <person name="Devos D.P."/>
            <person name="Kaster A.-K."/>
            <person name="Ovreas L."/>
            <person name="Rohde M."/>
            <person name="Galperin M.Y."/>
            <person name="Jogler C."/>
        </authorList>
    </citation>
    <scope>NUCLEOTIDE SEQUENCE [LARGE SCALE GENOMIC DNA]</scope>
    <source>
        <strain evidence="8 9">Pla22</strain>
    </source>
</reference>
<comment type="caution">
    <text evidence="8">The sequence shown here is derived from an EMBL/GenBank/DDBJ whole genome shotgun (WGS) entry which is preliminary data.</text>
</comment>
<dbReference type="InterPro" id="IPR013043">
    <property type="entry name" value="DUF1595"/>
</dbReference>
<dbReference type="Pfam" id="PF07624">
    <property type="entry name" value="PSD2"/>
    <property type="match status" value="1"/>
</dbReference>
<sequence length="805" mass="90196" precursor="true">MKLPFWFVLLVCLSPALSSKASSPVVDFLSDHCLDCHSDGESSEAGLDLESVSWDLGDPKSFSLWASVLDRVASGEMPPVSESQPTADQRSEFVTVLKSRLIQHNLDRQIKNGRTVLRRLNRDEYERTVQDLLGITTPLAELLPRETPLGGFDTVAGGLRFSALHMNHYLAAANVALDQAIDLTVEPKWVNERFDYTKQEGILKNIEADKSIVRLLDDAAVMFSDASYINRIHGLNIDRSGMYRIRARARGFQTDRPVTLSLHAGNWNKASTRVLTFADVPPDESSEVEVIARLEHNEYVYPAPKGLNIDEQGHGVWHYGGEAYEAEGIAVEWIEVEGPLVESWPPPSVKNLVGDVPIEKLEHHRWVNPRTIAYELRPDDPKYSLEQTIRRFANRAFRRPVSDDDISIYLEMANAALEEGDSFESSLRMGLRGILTSPRFLTMQENTGKLDDHALACRLSYFLTSTMPDDELRELADEGRLSDPEVLRAQTQRLMDDPRSDVFVQRFTDQWLDLQRIDATSPDKMLYPEFTDLLQLCMVGETRAFFRELLQHDLSVLNFVDSDFAMLNKIIAGHYEIDGVEGQDFVRTRLPDGSLRGGVLTQASVLKVTANGTVTSPVARGAFVLTRLLNSPPSPPPPGVGSIEPDTRGATTVREQLAKHSVDMTCARCHAAIDPPGFALENFDVIGGYRERYRSTGDGERVTDKKLNGRMIWQYKYGLPVDSGGTTSDGTEFRDVKEFKEWLLSDPDRIASAIAAQLLTYATGTPIELADRERVDEIVARSRDSQFGLRTIVHEIVQSKIFQTK</sequence>
<dbReference type="Pfam" id="PF07631">
    <property type="entry name" value="PSD4"/>
    <property type="match status" value="1"/>
</dbReference>
<feature type="signal peptide" evidence="1">
    <location>
        <begin position="1"/>
        <end position="21"/>
    </location>
</feature>
<evidence type="ECO:0000259" key="7">
    <source>
        <dbReference type="Pfam" id="PF07637"/>
    </source>
</evidence>
<dbReference type="InterPro" id="IPR013036">
    <property type="entry name" value="DUF1587"/>
</dbReference>
<evidence type="ECO:0000259" key="5">
    <source>
        <dbReference type="Pfam" id="PF07631"/>
    </source>
</evidence>
<dbReference type="Pfam" id="PF07627">
    <property type="entry name" value="PSCyt3"/>
    <property type="match status" value="1"/>
</dbReference>
<feature type="chain" id="PRO_5022884124" evidence="1">
    <location>
        <begin position="22"/>
        <end position="805"/>
    </location>
</feature>
<evidence type="ECO:0000313" key="8">
    <source>
        <dbReference type="EMBL" id="TWT53978.1"/>
    </source>
</evidence>
<dbReference type="InterPro" id="IPR011478">
    <property type="entry name" value="DUF1585"/>
</dbReference>
<dbReference type="AlphaFoldDB" id="A0A5C5WTT7"/>
<proteinExistence type="predicted"/>
<dbReference type="Pfam" id="PF07637">
    <property type="entry name" value="PSD5"/>
    <property type="match status" value="1"/>
</dbReference>
<feature type="domain" description="Cytochrome C Planctomycete-type" evidence="6">
    <location>
        <begin position="33"/>
        <end position="79"/>
    </location>
</feature>
<dbReference type="EMBL" id="SJPI01000001">
    <property type="protein sequence ID" value="TWT53978.1"/>
    <property type="molecule type" value="Genomic_DNA"/>
</dbReference>
<dbReference type="Proteomes" id="UP000316598">
    <property type="component" value="Unassembled WGS sequence"/>
</dbReference>
<feature type="domain" description="DUF1587" evidence="3">
    <location>
        <begin position="118"/>
        <end position="181"/>
    </location>
</feature>
<dbReference type="InterPro" id="IPR013039">
    <property type="entry name" value="DUF1588"/>
</dbReference>
<dbReference type="InterPro" id="IPR013042">
    <property type="entry name" value="DUF1592"/>
</dbReference>
<gene>
    <name evidence="8" type="ORF">Pla22_16120</name>
</gene>
<dbReference type="Pfam" id="PF07626">
    <property type="entry name" value="PSD3"/>
    <property type="match status" value="1"/>
</dbReference>
<evidence type="ECO:0000313" key="9">
    <source>
        <dbReference type="Proteomes" id="UP000316598"/>
    </source>
</evidence>
<dbReference type="InterPro" id="IPR011429">
    <property type="entry name" value="Cyt_c_Planctomycete-type"/>
</dbReference>
<evidence type="ECO:0000259" key="6">
    <source>
        <dbReference type="Pfam" id="PF07635"/>
    </source>
</evidence>
<evidence type="ECO:0000256" key="1">
    <source>
        <dbReference type="SAM" id="SignalP"/>
    </source>
</evidence>
<feature type="domain" description="DUF1595" evidence="7">
    <location>
        <begin position="386"/>
        <end position="441"/>
    </location>
</feature>
<organism evidence="8 9">
    <name type="scientific">Rubripirellula amarantea</name>
    <dbReference type="NCBI Taxonomy" id="2527999"/>
    <lineage>
        <taxon>Bacteria</taxon>
        <taxon>Pseudomonadati</taxon>
        <taxon>Planctomycetota</taxon>
        <taxon>Planctomycetia</taxon>
        <taxon>Pirellulales</taxon>
        <taxon>Pirellulaceae</taxon>
        <taxon>Rubripirellula</taxon>
    </lineage>
</organism>
<protein>
    <submittedName>
        <fullName evidence="8">Planctomycete cytochrome C</fullName>
    </submittedName>
</protein>
<accession>A0A5C5WTT7</accession>
<dbReference type="Pfam" id="PF07635">
    <property type="entry name" value="PSCyt1"/>
    <property type="match status" value="1"/>
</dbReference>
<keyword evidence="1" id="KW-0732">Signal</keyword>
<feature type="domain" description="DUF1592" evidence="5">
    <location>
        <begin position="450"/>
        <end position="577"/>
    </location>
</feature>
<keyword evidence="9" id="KW-1185">Reference proteome</keyword>
<dbReference type="RefSeq" id="WP_165440555.1">
    <property type="nucleotide sequence ID" value="NZ_SJPI01000001.1"/>
</dbReference>
<evidence type="ECO:0000259" key="2">
    <source>
        <dbReference type="Pfam" id="PF07624"/>
    </source>
</evidence>
<evidence type="ECO:0000259" key="4">
    <source>
        <dbReference type="Pfam" id="PF07627"/>
    </source>
</evidence>
<feature type="domain" description="DUF1588" evidence="4">
    <location>
        <begin position="596"/>
        <end position="692"/>
    </location>
</feature>
<evidence type="ECO:0000259" key="3">
    <source>
        <dbReference type="Pfam" id="PF07626"/>
    </source>
</evidence>